<evidence type="ECO:0000256" key="8">
    <source>
        <dbReference type="SAM" id="MobiDB-lite"/>
    </source>
</evidence>
<dbReference type="PANTHER" id="PTHR13257:SF0">
    <property type="entry name" value="NUCLEAR PORE COMPLEX PROTEIN NUP88"/>
    <property type="match status" value="1"/>
</dbReference>
<organism evidence="9 10">
    <name type="scientific">Dispira parvispora</name>
    <dbReference type="NCBI Taxonomy" id="1520584"/>
    <lineage>
        <taxon>Eukaryota</taxon>
        <taxon>Fungi</taxon>
        <taxon>Fungi incertae sedis</taxon>
        <taxon>Zoopagomycota</taxon>
        <taxon>Kickxellomycotina</taxon>
        <taxon>Dimargaritomycetes</taxon>
        <taxon>Dimargaritales</taxon>
        <taxon>Dimargaritaceae</taxon>
        <taxon>Dispira</taxon>
    </lineage>
</organism>
<keyword evidence="10" id="KW-1185">Reference proteome</keyword>
<keyword evidence="2" id="KW-0813">Transport</keyword>
<comment type="caution">
    <text evidence="9">The sequence shown here is derived from an EMBL/GenBank/DDBJ whole genome shotgun (WGS) entry which is preliminary data.</text>
</comment>
<keyword evidence="5" id="KW-0811">Translocation</keyword>
<evidence type="ECO:0000256" key="3">
    <source>
        <dbReference type="ARBA" id="ARBA00022816"/>
    </source>
</evidence>
<dbReference type="Proteomes" id="UP001150925">
    <property type="component" value="Unassembled WGS sequence"/>
</dbReference>
<keyword evidence="7" id="KW-0539">Nucleus</keyword>
<dbReference type="AlphaFoldDB" id="A0A9W8ALA0"/>
<feature type="region of interest" description="Disordered" evidence="8">
    <location>
        <begin position="130"/>
        <end position="156"/>
    </location>
</feature>
<evidence type="ECO:0000256" key="5">
    <source>
        <dbReference type="ARBA" id="ARBA00023010"/>
    </source>
</evidence>
<dbReference type="GO" id="GO:0000055">
    <property type="term" value="P:ribosomal large subunit export from nucleus"/>
    <property type="evidence" value="ECO:0007669"/>
    <property type="project" value="InterPro"/>
</dbReference>
<evidence type="ECO:0000256" key="4">
    <source>
        <dbReference type="ARBA" id="ARBA00022927"/>
    </source>
</evidence>
<dbReference type="EMBL" id="JANBPY010002804">
    <property type="protein sequence ID" value="KAJ1953652.1"/>
    <property type="molecule type" value="Genomic_DNA"/>
</dbReference>
<evidence type="ECO:0000313" key="10">
    <source>
        <dbReference type="Proteomes" id="UP001150925"/>
    </source>
</evidence>
<sequence>MTSSEPLTWLSLLQHHPVFTENLPDQAREANRPKDGIVTPPHDPAQGESNVQSSDAVYRSIQHLSEELAALQNPDWYPTQGGYARLTTHALAVRGHELVVVVQGVQIRMVNLKRCKDAWLREQMNRSENIRAITKESEGTSSDSEGASKSPPVDPETQWLRNCAAKVPYTILDYHPTGFAIQSVVVSESGRFLAVVGQHQVVVVRLPLPGYQRSTPERRLSCAAYLVGSTYHNPRG</sequence>
<evidence type="ECO:0000313" key="9">
    <source>
        <dbReference type="EMBL" id="KAJ1953652.1"/>
    </source>
</evidence>
<comment type="subcellular location">
    <subcellularLocation>
        <location evidence="1">Nucleus</location>
        <location evidence="1">Nuclear pore complex</location>
    </subcellularLocation>
</comment>
<evidence type="ECO:0000256" key="6">
    <source>
        <dbReference type="ARBA" id="ARBA00023132"/>
    </source>
</evidence>
<dbReference type="GO" id="GO:0006406">
    <property type="term" value="P:mRNA export from nucleus"/>
    <property type="evidence" value="ECO:0007669"/>
    <property type="project" value="TreeGrafter"/>
</dbReference>
<feature type="region of interest" description="Disordered" evidence="8">
    <location>
        <begin position="30"/>
        <end position="52"/>
    </location>
</feature>
<dbReference type="InterPro" id="IPR037700">
    <property type="entry name" value="NUP88/NUP82"/>
</dbReference>
<gene>
    <name evidence="9" type="ORF">IWQ62_005942</name>
</gene>
<protein>
    <submittedName>
        <fullName evidence="9">Uncharacterized protein</fullName>
    </submittedName>
</protein>
<dbReference type="GO" id="GO:0005643">
    <property type="term" value="C:nuclear pore"/>
    <property type="evidence" value="ECO:0007669"/>
    <property type="project" value="UniProtKB-SubCell"/>
</dbReference>
<feature type="non-terminal residue" evidence="9">
    <location>
        <position position="236"/>
    </location>
</feature>
<evidence type="ECO:0000256" key="7">
    <source>
        <dbReference type="ARBA" id="ARBA00023242"/>
    </source>
</evidence>
<keyword evidence="4" id="KW-0653">Protein transport</keyword>
<dbReference type="PANTHER" id="PTHR13257">
    <property type="entry name" value="NUCLEOPORIN NUP84-RELATED"/>
    <property type="match status" value="1"/>
</dbReference>
<proteinExistence type="predicted"/>
<keyword evidence="6" id="KW-0906">Nuclear pore complex</keyword>
<keyword evidence="3" id="KW-0509">mRNA transport</keyword>
<name>A0A9W8ALA0_9FUNG</name>
<dbReference type="GO" id="GO:0000056">
    <property type="term" value="P:ribosomal small subunit export from nucleus"/>
    <property type="evidence" value="ECO:0007669"/>
    <property type="project" value="InterPro"/>
</dbReference>
<evidence type="ECO:0000256" key="1">
    <source>
        <dbReference type="ARBA" id="ARBA00004567"/>
    </source>
</evidence>
<accession>A0A9W8ALA0</accession>
<reference evidence="9" key="1">
    <citation type="submission" date="2022-07" db="EMBL/GenBank/DDBJ databases">
        <title>Phylogenomic reconstructions and comparative analyses of Kickxellomycotina fungi.</title>
        <authorList>
            <person name="Reynolds N.K."/>
            <person name="Stajich J.E."/>
            <person name="Barry K."/>
            <person name="Grigoriev I.V."/>
            <person name="Crous P."/>
            <person name="Smith M.E."/>
        </authorList>
    </citation>
    <scope>NUCLEOTIDE SEQUENCE</scope>
    <source>
        <strain evidence="9">RSA 1196</strain>
    </source>
</reference>
<dbReference type="GO" id="GO:0017056">
    <property type="term" value="F:structural constituent of nuclear pore"/>
    <property type="evidence" value="ECO:0007669"/>
    <property type="project" value="InterPro"/>
</dbReference>
<dbReference type="GO" id="GO:0006606">
    <property type="term" value="P:protein import into nucleus"/>
    <property type="evidence" value="ECO:0007669"/>
    <property type="project" value="TreeGrafter"/>
</dbReference>
<evidence type="ECO:0000256" key="2">
    <source>
        <dbReference type="ARBA" id="ARBA00022448"/>
    </source>
</evidence>